<dbReference type="InParanoid" id="U5Q554"/>
<dbReference type="KEGG" id="max:MMALV_08035"/>
<evidence type="ECO:0008006" key="3">
    <source>
        <dbReference type="Google" id="ProtNLM"/>
    </source>
</evidence>
<dbReference type="AlphaFoldDB" id="U5Q554"/>
<dbReference type="HOGENOM" id="CLU_1092392_0_0_2"/>
<proteinExistence type="predicted"/>
<dbReference type="EMBL" id="CP004049">
    <property type="protein sequence ID" value="AGY50144.1"/>
    <property type="molecule type" value="Genomic_DNA"/>
</dbReference>
<organism evidence="1 2">
    <name type="scientific">Methanomethylophilus alvi (strain Mx1201)</name>
    <dbReference type="NCBI Taxonomy" id="1236689"/>
    <lineage>
        <taxon>Archaea</taxon>
        <taxon>Methanobacteriati</taxon>
        <taxon>Thermoplasmatota</taxon>
        <taxon>Thermoplasmata</taxon>
        <taxon>Methanomassiliicoccales</taxon>
        <taxon>Methanomethylophilaceae</taxon>
        <taxon>Methanomethylophilus</taxon>
    </lineage>
</organism>
<accession>U5Q554</accession>
<reference evidence="1 2" key="1">
    <citation type="journal article" date="2012" name="J. Bacteriol.">
        <title>Genome sequence of 'Candidatus Methanomethylophilus alvus' Mx1201, a methanogenic archaeon from the human gut belonging to a seventh order of methanogens.</title>
        <authorList>
            <person name="Borrel G."/>
            <person name="Harris H.M."/>
            <person name="Tottey W."/>
            <person name="Mihajlovski A."/>
            <person name="Parisot N."/>
            <person name="Peyretaillade E."/>
            <person name="Peyret P."/>
            <person name="Gribaldo S."/>
            <person name="O'Toole P.W."/>
            <person name="Brugere J.F."/>
        </authorList>
    </citation>
    <scope>NUCLEOTIDE SEQUENCE [LARGE SCALE GENOMIC DNA]</scope>
    <source>
        <strain evidence="1 2">Mx1201</strain>
    </source>
</reference>
<name>U5Q554_METAX</name>
<gene>
    <name evidence="1" type="ORF">MMALV_08035</name>
</gene>
<sequence length="254" mass="29409">MFLTYMDESGKPNYNDTENEYVLAAITIHESEYKHVENELSKVKQSFFPDKDPKDIEIHATDIISRKGIFSEMDVSKRLQLLKDILSTLKMIDCTVNCVLIRKEPLKGRIADVDNVAYKFLFERLCLTHQKLNKILVKGGSDPQFGILFMDSIQPKFDEKIKIGVRNMIAEGTEHIVNDYIIEDVVFVDSRYRAMSQIVDCIAYVIRRYHRLSYSGSVNESEMSFYKECFDIIRPRIRKGPNGRMKGAGLKIYP</sequence>
<protein>
    <recommendedName>
        <fullName evidence="3">DUF3800 domain-containing protein</fullName>
    </recommendedName>
</protein>
<dbReference type="InterPro" id="IPR024524">
    <property type="entry name" value="DUF3800"/>
</dbReference>
<dbReference type="Pfam" id="PF12686">
    <property type="entry name" value="DUF3800"/>
    <property type="match status" value="1"/>
</dbReference>
<dbReference type="Proteomes" id="UP000012672">
    <property type="component" value="Chromosome"/>
</dbReference>
<evidence type="ECO:0000313" key="2">
    <source>
        <dbReference type="Proteomes" id="UP000012672"/>
    </source>
</evidence>
<evidence type="ECO:0000313" key="1">
    <source>
        <dbReference type="EMBL" id="AGY50144.1"/>
    </source>
</evidence>
<keyword evidence="2" id="KW-1185">Reference proteome</keyword>